<protein>
    <recommendedName>
        <fullName evidence="3">YCII-related domain-containing protein</fullName>
    </recommendedName>
</protein>
<accession>A0ABP7B0Z1</accession>
<sequence>MSTYLFLYKGYTTPTPEIGAAWSAWFADHGHRMVDSGNPMSQGAEVTRDAVETIAPGLESFTGYSILTAESMDEAVEIAKTNPMITSVVVYELAKM</sequence>
<evidence type="ECO:0000313" key="1">
    <source>
        <dbReference type="EMBL" id="GAA3644562.1"/>
    </source>
</evidence>
<evidence type="ECO:0000313" key="2">
    <source>
        <dbReference type="Proteomes" id="UP001501697"/>
    </source>
</evidence>
<dbReference type="Proteomes" id="UP001501697">
    <property type="component" value="Unassembled WGS sequence"/>
</dbReference>
<comment type="caution">
    <text evidence="1">The sequence shown here is derived from an EMBL/GenBank/DDBJ whole genome shotgun (WGS) entry which is preliminary data.</text>
</comment>
<evidence type="ECO:0008006" key="3">
    <source>
        <dbReference type="Google" id="ProtNLM"/>
    </source>
</evidence>
<proteinExistence type="predicted"/>
<gene>
    <name evidence="1" type="ORF">GCM10022200_30840</name>
</gene>
<dbReference type="SUPFAM" id="SSF54909">
    <property type="entry name" value="Dimeric alpha+beta barrel"/>
    <property type="match status" value="1"/>
</dbReference>
<organism evidence="1 2">
    <name type="scientific">Microbacterium awajiense</name>
    <dbReference type="NCBI Taxonomy" id="415214"/>
    <lineage>
        <taxon>Bacteria</taxon>
        <taxon>Bacillati</taxon>
        <taxon>Actinomycetota</taxon>
        <taxon>Actinomycetes</taxon>
        <taxon>Micrococcales</taxon>
        <taxon>Microbacteriaceae</taxon>
        <taxon>Microbacterium</taxon>
    </lineage>
</organism>
<dbReference type="InterPro" id="IPR011008">
    <property type="entry name" value="Dimeric_a/b-barrel"/>
</dbReference>
<dbReference type="EMBL" id="BAAAYU010000005">
    <property type="protein sequence ID" value="GAA3644562.1"/>
    <property type="molecule type" value="Genomic_DNA"/>
</dbReference>
<keyword evidence="2" id="KW-1185">Reference proteome</keyword>
<reference evidence="2" key="1">
    <citation type="journal article" date="2019" name="Int. J. Syst. Evol. Microbiol.">
        <title>The Global Catalogue of Microorganisms (GCM) 10K type strain sequencing project: providing services to taxonomists for standard genome sequencing and annotation.</title>
        <authorList>
            <consortium name="The Broad Institute Genomics Platform"/>
            <consortium name="The Broad Institute Genome Sequencing Center for Infectious Disease"/>
            <person name="Wu L."/>
            <person name="Ma J."/>
        </authorList>
    </citation>
    <scope>NUCLEOTIDE SEQUENCE [LARGE SCALE GENOMIC DNA]</scope>
    <source>
        <strain evidence="2">JCM 16544</strain>
    </source>
</reference>
<name>A0ABP7B0Z1_9MICO</name>
<dbReference type="RefSeq" id="WP_344740161.1">
    <property type="nucleotide sequence ID" value="NZ_BAAAYU010000005.1"/>
</dbReference>